<dbReference type="InterPro" id="IPR002575">
    <property type="entry name" value="Aminoglycoside_PTrfase"/>
</dbReference>
<dbReference type="OrthoDB" id="10003767at2759"/>
<proteinExistence type="predicted"/>
<sequence>MDKEERISQPNSAQSDDAAIFSPVLTILNLRSLPTLCALTRKASADFVEDPEAPIEPIVVESPLFGSYHALFPIRFQDGLRWILTIPACGTPEQFTASAASALQSEALTMKLIQRETSVPIPDVFAFSSTLDNEFGVPYVLMKFMPGKSLYDCWFDMKVSKEERRLRRKNTLEDIAQAMAELSKFSFSTGGALMYDAEGNLAHPGPLRFIDHQAMLERLGQSDDDDIEPTLYFEAGPFTDPQDFYLLSLNQAKEPEQPFHKGMWKLLYLLLQWIPTPQSPTFVLTHPDLNFQNVLVSEDGRVQALIDWDGVAAVPRLVGNEKFPSWLTRDWDPAMYAWNEEMEKGLEQDMLWEDSPETLVLHRREYSNFIERYQSLRGQSLPSSPAVKESSITQKSLFVENLVIAAENPLCRFEILNKFVEKIVELARANSLDCISNKYQDLEIFDITDDLVTGEMEQEMLNFLRKGFDSLLSQNVM</sequence>
<evidence type="ECO:0000313" key="3">
    <source>
        <dbReference type="Proteomes" id="UP000054567"/>
    </source>
</evidence>
<dbReference type="AlphaFoldDB" id="A0A0J6FDM7"/>
<reference evidence="3" key="2">
    <citation type="journal article" date="2009" name="Genome Res.">
        <title>Comparative genomic analyses of the human fungal pathogens Coccidioides and their relatives.</title>
        <authorList>
            <person name="Sharpton T.J."/>
            <person name="Stajich J.E."/>
            <person name="Rounsley S.D."/>
            <person name="Gardner M.J."/>
            <person name="Wortman J.R."/>
            <person name="Jordar V.S."/>
            <person name="Maiti R."/>
            <person name="Kodira C.D."/>
            <person name="Neafsey D.E."/>
            <person name="Zeng Q."/>
            <person name="Hung C.-Y."/>
            <person name="McMahan C."/>
            <person name="Muszewska A."/>
            <person name="Grynberg M."/>
            <person name="Mandel M.A."/>
            <person name="Kellner E.M."/>
            <person name="Barker B.M."/>
            <person name="Galgiani J.N."/>
            <person name="Orbach M.J."/>
            <person name="Kirkland T.N."/>
            <person name="Cole G.T."/>
            <person name="Henn M.R."/>
            <person name="Birren B.W."/>
            <person name="Taylor J.W."/>
        </authorList>
    </citation>
    <scope>NUCLEOTIDE SEQUENCE [LARGE SCALE GENOMIC DNA]</scope>
    <source>
        <strain evidence="3">RMSCC 3488</strain>
    </source>
</reference>
<evidence type="ECO:0000259" key="1">
    <source>
        <dbReference type="Pfam" id="PF01636"/>
    </source>
</evidence>
<gene>
    <name evidence="2" type="ORF">CPAG_04740</name>
</gene>
<dbReference type="PANTHER" id="PTHR21310">
    <property type="entry name" value="AMINOGLYCOSIDE PHOSPHOTRANSFERASE-RELATED-RELATED"/>
    <property type="match status" value="1"/>
</dbReference>
<evidence type="ECO:0000313" key="2">
    <source>
        <dbReference type="EMBL" id="KMM68413.1"/>
    </source>
</evidence>
<name>A0A0J6FDM7_COCPO</name>
<feature type="domain" description="Aminoglycoside phosphotransferase" evidence="1">
    <location>
        <begin position="81"/>
        <end position="310"/>
    </location>
</feature>
<dbReference type="SUPFAM" id="SSF56112">
    <property type="entry name" value="Protein kinase-like (PK-like)"/>
    <property type="match status" value="1"/>
</dbReference>
<dbReference type="Pfam" id="PF01636">
    <property type="entry name" value="APH"/>
    <property type="match status" value="1"/>
</dbReference>
<dbReference type="Proteomes" id="UP000054567">
    <property type="component" value="Unassembled WGS sequence"/>
</dbReference>
<dbReference type="EMBL" id="DS268110">
    <property type="protein sequence ID" value="KMM68413.1"/>
    <property type="molecule type" value="Genomic_DNA"/>
</dbReference>
<protein>
    <recommendedName>
        <fullName evidence="1">Aminoglycoside phosphotransferase domain-containing protein</fullName>
    </recommendedName>
</protein>
<organism evidence="2 3">
    <name type="scientific">Coccidioides posadasii RMSCC 3488</name>
    <dbReference type="NCBI Taxonomy" id="454284"/>
    <lineage>
        <taxon>Eukaryota</taxon>
        <taxon>Fungi</taxon>
        <taxon>Dikarya</taxon>
        <taxon>Ascomycota</taxon>
        <taxon>Pezizomycotina</taxon>
        <taxon>Eurotiomycetes</taxon>
        <taxon>Eurotiomycetidae</taxon>
        <taxon>Onygenales</taxon>
        <taxon>Onygenaceae</taxon>
        <taxon>Coccidioides</taxon>
    </lineage>
</organism>
<dbReference type="Gene3D" id="3.90.1200.10">
    <property type="match status" value="1"/>
</dbReference>
<dbReference type="InterPro" id="IPR011009">
    <property type="entry name" value="Kinase-like_dom_sf"/>
</dbReference>
<dbReference type="InterPro" id="IPR051678">
    <property type="entry name" value="AGP_Transferase"/>
</dbReference>
<reference evidence="2 3" key="1">
    <citation type="submission" date="2007-06" db="EMBL/GenBank/DDBJ databases">
        <title>The Genome Sequence of Coccidioides posadasii RMSCC_3488.</title>
        <authorList>
            <consortium name="Coccidioides Genome Resources Consortium"/>
            <consortium name="The Broad Institute Genome Sequencing Platform"/>
            <person name="Henn M.R."/>
            <person name="Sykes S."/>
            <person name="Young S."/>
            <person name="Jaffe D."/>
            <person name="Berlin A."/>
            <person name="Alvarez P."/>
            <person name="Butler J."/>
            <person name="Gnerre S."/>
            <person name="Grabherr M."/>
            <person name="Mauceli E."/>
            <person name="Brockman W."/>
            <person name="Kodira C."/>
            <person name="Alvarado L."/>
            <person name="Zeng Q."/>
            <person name="Crawford M."/>
            <person name="Antoine C."/>
            <person name="Devon K."/>
            <person name="Galgiani J."/>
            <person name="Orsborn K."/>
            <person name="Lewis M.L."/>
            <person name="Nusbaum C."/>
            <person name="Galagan J."/>
            <person name="Birren B."/>
        </authorList>
    </citation>
    <scope>NUCLEOTIDE SEQUENCE [LARGE SCALE GENOMIC DNA]</scope>
    <source>
        <strain evidence="2 3">RMSCC 3488</strain>
    </source>
</reference>
<accession>A0A0J6FDM7</accession>
<reference evidence="3" key="3">
    <citation type="journal article" date="2010" name="Genome Res.">
        <title>Population genomic sequencing of Coccidioides fungi reveals recent hybridization and transposon control.</title>
        <authorList>
            <person name="Neafsey D.E."/>
            <person name="Barker B.M."/>
            <person name="Sharpton T.J."/>
            <person name="Stajich J.E."/>
            <person name="Park D.J."/>
            <person name="Whiston E."/>
            <person name="Hung C.-Y."/>
            <person name="McMahan C."/>
            <person name="White J."/>
            <person name="Sykes S."/>
            <person name="Heiman D."/>
            <person name="Young S."/>
            <person name="Zeng Q."/>
            <person name="Abouelleil A."/>
            <person name="Aftuck L."/>
            <person name="Bessette D."/>
            <person name="Brown A."/>
            <person name="FitzGerald M."/>
            <person name="Lui A."/>
            <person name="Macdonald J.P."/>
            <person name="Priest M."/>
            <person name="Orbach M.J."/>
            <person name="Galgiani J.N."/>
            <person name="Kirkland T.N."/>
            <person name="Cole G.T."/>
            <person name="Birren B.W."/>
            <person name="Henn M.R."/>
            <person name="Taylor J.W."/>
            <person name="Rounsley S.D."/>
        </authorList>
    </citation>
    <scope>NUCLEOTIDE SEQUENCE [LARGE SCALE GENOMIC DNA]</scope>
    <source>
        <strain evidence="3">RMSCC 3488</strain>
    </source>
</reference>
<dbReference type="PANTHER" id="PTHR21310:SF15">
    <property type="entry name" value="AMINOGLYCOSIDE PHOSPHOTRANSFERASE DOMAIN-CONTAINING PROTEIN"/>
    <property type="match status" value="1"/>
</dbReference>
<dbReference type="VEuPathDB" id="FungiDB:CPAG_04740"/>